<sequence length="103" mass="11380">MLVKTNLDARVPTTEPVVRETISVAPTFSTASPGTMNKEKSIPQQKITRPIQRTQYGGLDCELPRTPSPTKSRLNFLDGFRNTLRARSPVRTNSIPQRGSSPS</sequence>
<feature type="region of interest" description="Disordered" evidence="1">
    <location>
        <begin position="28"/>
        <end position="48"/>
    </location>
</feature>
<accession>A0ABD2BUG9</accession>
<dbReference type="Proteomes" id="UP001607303">
    <property type="component" value="Unassembled WGS sequence"/>
</dbReference>
<evidence type="ECO:0000313" key="2">
    <source>
        <dbReference type="EMBL" id="KAL2736415.1"/>
    </source>
</evidence>
<comment type="caution">
    <text evidence="2">The sequence shown here is derived from an EMBL/GenBank/DDBJ whole genome shotgun (WGS) entry which is preliminary data.</text>
</comment>
<gene>
    <name evidence="2" type="ORF">V1477_012924</name>
</gene>
<organism evidence="2 3">
    <name type="scientific">Vespula maculifrons</name>
    <name type="common">Eastern yellow jacket</name>
    <name type="synonym">Wasp</name>
    <dbReference type="NCBI Taxonomy" id="7453"/>
    <lineage>
        <taxon>Eukaryota</taxon>
        <taxon>Metazoa</taxon>
        <taxon>Ecdysozoa</taxon>
        <taxon>Arthropoda</taxon>
        <taxon>Hexapoda</taxon>
        <taxon>Insecta</taxon>
        <taxon>Pterygota</taxon>
        <taxon>Neoptera</taxon>
        <taxon>Endopterygota</taxon>
        <taxon>Hymenoptera</taxon>
        <taxon>Apocrita</taxon>
        <taxon>Aculeata</taxon>
        <taxon>Vespoidea</taxon>
        <taxon>Vespidae</taxon>
        <taxon>Vespinae</taxon>
        <taxon>Vespula</taxon>
    </lineage>
</organism>
<keyword evidence="3" id="KW-1185">Reference proteome</keyword>
<name>A0ABD2BUG9_VESMC</name>
<dbReference type="AlphaFoldDB" id="A0ABD2BUG9"/>
<dbReference type="EMBL" id="JAYRBN010000066">
    <property type="protein sequence ID" value="KAL2736415.1"/>
    <property type="molecule type" value="Genomic_DNA"/>
</dbReference>
<proteinExistence type="predicted"/>
<evidence type="ECO:0000313" key="3">
    <source>
        <dbReference type="Proteomes" id="UP001607303"/>
    </source>
</evidence>
<evidence type="ECO:0000256" key="1">
    <source>
        <dbReference type="SAM" id="MobiDB-lite"/>
    </source>
</evidence>
<protein>
    <submittedName>
        <fullName evidence="2">Kalirin-like isoform X3</fullName>
    </submittedName>
</protein>
<reference evidence="2 3" key="1">
    <citation type="journal article" date="2024" name="Ann. Entomol. Soc. Am.">
        <title>Genomic analyses of the southern and eastern yellowjacket wasps (Hymenoptera: Vespidae) reveal evolutionary signatures of social life.</title>
        <authorList>
            <person name="Catto M.A."/>
            <person name="Caine P.B."/>
            <person name="Orr S.E."/>
            <person name="Hunt B.G."/>
            <person name="Goodisman M.A.D."/>
        </authorList>
    </citation>
    <scope>NUCLEOTIDE SEQUENCE [LARGE SCALE GENOMIC DNA]</scope>
    <source>
        <strain evidence="2">232</strain>
        <tissue evidence="2">Head and thorax</tissue>
    </source>
</reference>